<protein>
    <submittedName>
        <fullName evidence="2">Uncharacterized protein</fullName>
    </submittedName>
</protein>
<comment type="caution">
    <text evidence="2">The sequence shown here is derived from an EMBL/GenBank/DDBJ whole genome shotgun (WGS) entry which is preliminary data.</text>
</comment>
<evidence type="ECO:0000313" key="3">
    <source>
        <dbReference type="Proteomes" id="UP001180531"/>
    </source>
</evidence>
<name>A0ABU2SPG1_9ACTN</name>
<sequence length="53" mass="5534">MKLQEESKSASEGERLQKLYEDTLAEGGRLVVHAGGGKPGQADYLKNAASAGS</sequence>
<evidence type="ECO:0000256" key="1">
    <source>
        <dbReference type="SAM" id="MobiDB-lite"/>
    </source>
</evidence>
<keyword evidence="3" id="KW-1185">Reference proteome</keyword>
<dbReference type="Proteomes" id="UP001180531">
    <property type="component" value="Unassembled WGS sequence"/>
</dbReference>
<accession>A0ABU2SPG1</accession>
<evidence type="ECO:0000313" key="2">
    <source>
        <dbReference type="EMBL" id="MDT0449685.1"/>
    </source>
</evidence>
<feature type="region of interest" description="Disordered" evidence="1">
    <location>
        <begin position="32"/>
        <end position="53"/>
    </location>
</feature>
<organism evidence="2 3">
    <name type="scientific">Streptomyces hesseae</name>
    <dbReference type="NCBI Taxonomy" id="3075519"/>
    <lineage>
        <taxon>Bacteria</taxon>
        <taxon>Bacillati</taxon>
        <taxon>Actinomycetota</taxon>
        <taxon>Actinomycetes</taxon>
        <taxon>Kitasatosporales</taxon>
        <taxon>Streptomycetaceae</taxon>
        <taxon>Streptomyces</taxon>
    </lineage>
</organism>
<dbReference type="EMBL" id="JAVRFI010000005">
    <property type="protein sequence ID" value="MDT0449685.1"/>
    <property type="molecule type" value="Genomic_DNA"/>
</dbReference>
<dbReference type="RefSeq" id="WP_311610147.1">
    <property type="nucleotide sequence ID" value="NZ_JAVRFI010000005.1"/>
</dbReference>
<gene>
    <name evidence="2" type="ORF">RM609_11460</name>
</gene>
<reference evidence="2" key="1">
    <citation type="submission" date="2024-05" db="EMBL/GenBank/DDBJ databases">
        <title>30 novel species of actinomycetes from the DSMZ collection.</title>
        <authorList>
            <person name="Nouioui I."/>
        </authorList>
    </citation>
    <scope>NUCLEOTIDE SEQUENCE</scope>
    <source>
        <strain evidence="2">DSM 40473</strain>
    </source>
</reference>
<proteinExistence type="predicted"/>